<dbReference type="AlphaFoldDB" id="A0A8S3D8M5"/>
<comment type="caution">
    <text evidence="2">The sequence shown here is derived from an EMBL/GenBank/DDBJ whole genome shotgun (WGS) entry which is preliminary data.</text>
</comment>
<accession>A0A8S3D8M5</accession>
<sequence>MWNNNTCWPYFGDLSGMDSSSFLGFSNICD</sequence>
<dbReference type="Proteomes" id="UP000681967">
    <property type="component" value="Unassembled WGS sequence"/>
</dbReference>
<protein>
    <submittedName>
        <fullName evidence="2">Uncharacterized protein</fullName>
    </submittedName>
</protein>
<dbReference type="Proteomes" id="UP000681720">
    <property type="component" value="Unassembled WGS sequence"/>
</dbReference>
<evidence type="ECO:0000313" key="1">
    <source>
        <dbReference type="EMBL" id="CAF4705988.1"/>
    </source>
</evidence>
<evidence type="ECO:0000313" key="3">
    <source>
        <dbReference type="Proteomes" id="UP000681720"/>
    </source>
</evidence>
<evidence type="ECO:0000313" key="2">
    <source>
        <dbReference type="EMBL" id="CAF4978457.1"/>
    </source>
</evidence>
<reference evidence="2" key="1">
    <citation type="submission" date="2021-02" db="EMBL/GenBank/DDBJ databases">
        <authorList>
            <person name="Nowell W R."/>
        </authorList>
    </citation>
    <scope>NUCLEOTIDE SEQUENCE</scope>
</reference>
<name>A0A8S3D8M5_9BILA</name>
<proteinExistence type="predicted"/>
<gene>
    <name evidence="1" type="ORF">BYL167_LOCUS44285</name>
    <name evidence="2" type="ORF">GIL414_LOCUS55882</name>
</gene>
<dbReference type="EMBL" id="CAJOBJ010199264">
    <property type="protein sequence ID" value="CAF4978457.1"/>
    <property type="molecule type" value="Genomic_DNA"/>
</dbReference>
<feature type="non-terminal residue" evidence="2">
    <location>
        <position position="1"/>
    </location>
</feature>
<dbReference type="EMBL" id="CAJOBH010119863">
    <property type="protein sequence ID" value="CAF4705988.1"/>
    <property type="molecule type" value="Genomic_DNA"/>
</dbReference>
<organism evidence="2 3">
    <name type="scientific">Rotaria magnacalcarata</name>
    <dbReference type="NCBI Taxonomy" id="392030"/>
    <lineage>
        <taxon>Eukaryota</taxon>
        <taxon>Metazoa</taxon>
        <taxon>Spiralia</taxon>
        <taxon>Gnathifera</taxon>
        <taxon>Rotifera</taxon>
        <taxon>Eurotatoria</taxon>
        <taxon>Bdelloidea</taxon>
        <taxon>Philodinida</taxon>
        <taxon>Philodinidae</taxon>
        <taxon>Rotaria</taxon>
    </lineage>
</organism>